<name>A0A0C3F4S0_PILCF</name>
<protein>
    <submittedName>
        <fullName evidence="1">Uncharacterized protein</fullName>
    </submittedName>
</protein>
<dbReference type="InParanoid" id="A0A0C3F4S0"/>
<reference evidence="2" key="2">
    <citation type="submission" date="2015-01" db="EMBL/GenBank/DDBJ databases">
        <title>Evolutionary Origins and Diversification of the Mycorrhizal Mutualists.</title>
        <authorList>
            <consortium name="DOE Joint Genome Institute"/>
            <consortium name="Mycorrhizal Genomics Consortium"/>
            <person name="Kohler A."/>
            <person name="Kuo A."/>
            <person name="Nagy L.G."/>
            <person name="Floudas D."/>
            <person name="Copeland A."/>
            <person name="Barry K.W."/>
            <person name="Cichocki N."/>
            <person name="Veneault-Fourrey C."/>
            <person name="LaButti K."/>
            <person name="Lindquist E.A."/>
            <person name="Lipzen A."/>
            <person name="Lundell T."/>
            <person name="Morin E."/>
            <person name="Murat C."/>
            <person name="Riley R."/>
            <person name="Ohm R."/>
            <person name="Sun H."/>
            <person name="Tunlid A."/>
            <person name="Henrissat B."/>
            <person name="Grigoriev I.V."/>
            <person name="Hibbett D.S."/>
            <person name="Martin F."/>
        </authorList>
    </citation>
    <scope>NUCLEOTIDE SEQUENCE [LARGE SCALE GENOMIC DNA]</scope>
    <source>
        <strain evidence="2">F 1598</strain>
    </source>
</reference>
<evidence type="ECO:0000313" key="1">
    <source>
        <dbReference type="EMBL" id="KIM79670.1"/>
    </source>
</evidence>
<organism evidence="1 2">
    <name type="scientific">Piloderma croceum (strain F 1598)</name>
    <dbReference type="NCBI Taxonomy" id="765440"/>
    <lineage>
        <taxon>Eukaryota</taxon>
        <taxon>Fungi</taxon>
        <taxon>Dikarya</taxon>
        <taxon>Basidiomycota</taxon>
        <taxon>Agaricomycotina</taxon>
        <taxon>Agaricomycetes</taxon>
        <taxon>Agaricomycetidae</taxon>
        <taxon>Atheliales</taxon>
        <taxon>Atheliaceae</taxon>
        <taxon>Piloderma</taxon>
    </lineage>
</organism>
<accession>A0A0C3F4S0</accession>
<gene>
    <name evidence="1" type="ORF">PILCRDRAFT_552202</name>
</gene>
<evidence type="ECO:0000313" key="2">
    <source>
        <dbReference type="Proteomes" id="UP000054166"/>
    </source>
</evidence>
<dbReference type="EMBL" id="KN833008">
    <property type="protein sequence ID" value="KIM79670.1"/>
    <property type="molecule type" value="Genomic_DNA"/>
</dbReference>
<keyword evidence="2" id="KW-1185">Reference proteome</keyword>
<dbReference type="AlphaFoldDB" id="A0A0C3F4S0"/>
<dbReference type="Proteomes" id="UP000054166">
    <property type="component" value="Unassembled WGS sequence"/>
</dbReference>
<reference evidence="1 2" key="1">
    <citation type="submission" date="2014-04" db="EMBL/GenBank/DDBJ databases">
        <authorList>
            <consortium name="DOE Joint Genome Institute"/>
            <person name="Kuo A."/>
            <person name="Tarkka M."/>
            <person name="Buscot F."/>
            <person name="Kohler A."/>
            <person name="Nagy L.G."/>
            <person name="Floudas D."/>
            <person name="Copeland A."/>
            <person name="Barry K.W."/>
            <person name="Cichocki N."/>
            <person name="Veneault-Fourrey C."/>
            <person name="LaButti K."/>
            <person name="Lindquist E.A."/>
            <person name="Lipzen A."/>
            <person name="Lundell T."/>
            <person name="Morin E."/>
            <person name="Murat C."/>
            <person name="Sun H."/>
            <person name="Tunlid A."/>
            <person name="Henrissat B."/>
            <person name="Grigoriev I.V."/>
            <person name="Hibbett D.S."/>
            <person name="Martin F."/>
            <person name="Nordberg H.P."/>
            <person name="Cantor M.N."/>
            <person name="Hua S.X."/>
        </authorList>
    </citation>
    <scope>NUCLEOTIDE SEQUENCE [LARGE SCALE GENOMIC DNA]</scope>
    <source>
        <strain evidence="1 2">F 1598</strain>
    </source>
</reference>
<dbReference type="HOGENOM" id="CLU_2027619_0_0_1"/>
<sequence>MMIVFIYIQGGRLRRACFALFVSNVMKGIPSTTPIIGKVYASLVGFGCVMRLCRVDHEQKPRNANPVQFFLRRCTVQLARGGVNSNRIRGIQCTSPSSPVRLLMTRTSMKCWWRRWTTSRAF</sequence>
<proteinExistence type="predicted"/>